<evidence type="ECO:0000259" key="8">
    <source>
        <dbReference type="Pfam" id="PF07782"/>
    </source>
</evidence>
<feature type="transmembrane region" description="Helical" evidence="7">
    <location>
        <begin position="237"/>
        <end position="261"/>
    </location>
</feature>
<organism evidence="9 10">
    <name type="scientific">Collichthys lucidus</name>
    <name type="common">Big head croaker</name>
    <name type="synonym">Sciaena lucida</name>
    <dbReference type="NCBI Taxonomy" id="240159"/>
    <lineage>
        <taxon>Eukaryota</taxon>
        <taxon>Metazoa</taxon>
        <taxon>Chordata</taxon>
        <taxon>Craniata</taxon>
        <taxon>Vertebrata</taxon>
        <taxon>Euteleostomi</taxon>
        <taxon>Actinopterygii</taxon>
        <taxon>Neopterygii</taxon>
        <taxon>Teleostei</taxon>
        <taxon>Neoteleostei</taxon>
        <taxon>Acanthomorphata</taxon>
        <taxon>Eupercaria</taxon>
        <taxon>Sciaenidae</taxon>
        <taxon>Collichthys</taxon>
    </lineage>
</organism>
<dbReference type="GO" id="GO:0017153">
    <property type="term" value="F:sodium:dicarboxylate symporter activity"/>
    <property type="evidence" value="ECO:0007669"/>
    <property type="project" value="TreeGrafter"/>
</dbReference>
<keyword evidence="3 7" id="KW-0812">Transmembrane</keyword>
<dbReference type="GO" id="GO:0015137">
    <property type="term" value="F:citrate transmembrane transporter activity"/>
    <property type="evidence" value="ECO:0007669"/>
    <property type="project" value="TreeGrafter"/>
</dbReference>
<dbReference type="PANTHER" id="PTHR10283:SF62">
    <property type="entry name" value="NA(+)_DICARBOXYLATE COTRANSPORTER 3"/>
    <property type="match status" value="1"/>
</dbReference>
<keyword evidence="5 7" id="KW-0472">Membrane</keyword>
<keyword evidence="6" id="KW-0813">Transport</keyword>
<evidence type="ECO:0000256" key="7">
    <source>
        <dbReference type="SAM" id="Phobius"/>
    </source>
</evidence>
<dbReference type="STRING" id="240159.A0A4U5UNW5"/>
<feature type="transmembrane region" description="Helical" evidence="7">
    <location>
        <begin position="662"/>
        <end position="681"/>
    </location>
</feature>
<gene>
    <name evidence="9" type="ORF">D9C73_010786</name>
</gene>
<keyword evidence="10" id="KW-1185">Reference proteome</keyword>
<dbReference type="Pfam" id="PF07782">
    <property type="entry name" value="DC_STAMP"/>
    <property type="match status" value="1"/>
</dbReference>
<keyword evidence="6" id="KW-0915">Sodium</keyword>
<feature type="transmembrane region" description="Helical" evidence="7">
    <location>
        <begin position="42"/>
        <end position="72"/>
    </location>
</feature>
<dbReference type="GO" id="GO:0005886">
    <property type="term" value="C:plasma membrane"/>
    <property type="evidence" value="ECO:0007669"/>
    <property type="project" value="TreeGrafter"/>
</dbReference>
<feature type="transmembrane region" description="Helical" evidence="7">
    <location>
        <begin position="845"/>
        <end position="869"/>
    </location>
</feature>
<evidence type="ECO:0000256" key="3">
    <source>
        <dbReference type="ARBA" id="ARBA00022692"/>
    </source>
</evidence>
<feature type="transmembrane region" description="Helical" evidence="7">
    <location>
        <begin position="122"/>
        <end position="141"/>
    </location>
</feature>
<evidence type="ECO:0000256" key="4">
    <source>
        <dbReference type="ARBA" id="ARBA00022989"/>
    </source>
</evidence>
<dbReference type="Proteomes" id="UP000298787">
    <property type="component" value="Chromosome 10"/>
</dbReference>
<feature type="domain" description="Dendritic cell-specific transmembrane protein-like" evidence="8">
    <location>
        <begin position="803"/>
        <end position="984"/>
    </location>
</feature>
<accession>A0A4U5UNW5</accession>
<feature type="transmembrane region" description="Helical" evidence="7">
    <location>
        <begin position="84"/>
        <end position="102"/>
    </location>
</feature>
<feature type="transmembrane region" description="Helical" evidence="7">
    <location>
        <begin position="402"/>
        <end position="431"/>
    </location>
</feature>
<dbReference type="InterPro" id="IPR001898">
    <property type="entry name" value="SLC13A/DASS"/>
</dbReference>
<feature type="transmembrane region" description="Helical" evidence="7">
    <location>
        <begin position="483"/>
        <end position="502"/>
    </location>
</feature>
<evidence type="ECO:0000313" key="10">
    <source>
        <dbReference type="Proteomes" id="UP000298787"/>
    </source>
</evidence>
<evidence type="ECO:0000256" key="6">
    <source>
        <dbReference type="ARBA" id="ARBA00023201"/>
    </source>
</evidence>
<feature type="transmembrane region" description="Helical" evidence="7">
    <location>
        <begin position="311"/>
        <end position="328"/>
    </location>
</feature>
<dbReference type="Pfam" id="PF00939">
    <property type="entry name" value="Na_sulph_symp"/>
    <property type="match status" value="2"/>
</dbReference>
<feature type="transmembrane region" description="Helical" evidence="7">
    <location>
        <begin position="945"/>
        <end position="967"/>
    </location>
</feature>
<feature type="transmembrane region" description="Helical" evidence="7">
    <location>
        <begin position="631"/>
        <end position="650"/>
    </location>
</feature>
<dbReference type="CDD" id="cd01115">
    <property type="entry name" value="SLC13_permease"/>
    <property type="match status" value="1"/>
</dbReference>
<protein>
    <submittedName>
        <fullName evidence="9">Solute carrier family 13 member 3</fullName>
    </submittedName>
</protein>
<keyword evidence="4 7" id="KW-1133">Transmembrane helix</keyword>
<evidence type="ECO:0000256" key="2">
    <source>
        <dbReference type="ARBA" id="ARBA00006772"/>
    </source>
</evidence>
<comment type="similarity">
    <text evidence="2">Belongs to the SLC13A/DASS transporter (TC 2.A.47) family. NADC subfamily.</text>
</comment>
<dbReference type="InterPro" id="IPR012858">
    <property type="entry name" value="DC_STAMP-like"/>
</dbReference>
<dbReference type="PANTHER" id="PTHR10283">
    <property type="entry name" value="SOLUTE CARRIER FAMILY 13 MEMBER"/>
    <property type="match status" value="1"/>
</dbReference>
<keyword evidence="6" id="KW-0739">Sodium transport</keyword>
<dbReference type="AlphaFoldDB" id="A0A4U5UNW5"/>
<feature type="transmembrane region" description="Helical" evidence="7">
    <location>
        <begin position="281"/>
        <end position="304"/>
    </location>
</feature>
<feature type="transmembrane region" description="Helical" evidence="7">
    <location>
        <begin position="589"/>
        <end position="611"/>
    </location>
</feature>
<evidence type="ECO:0000313" key="9">
    <source>
        <dbReference type="EMBL" id="TKS76696.1"/>
    </source>
</evidence>
<evidence type="ECO:0000256" key="1">
    <source>
        <dbReference type="ARBA" id="ARBA00004141"/>
    </source>
</evidence>
<reference evidence="9 10" key="1">
    <citation type="submission" date="2019-01" db="EMBL/GenBank/DDBJ databases">
        <title>Genome Assembly of Collichthys lucidus.</title>
        <authorList>
            <person name="Cai M."/>
            <person name="Xiao S."/>
        </authorList>
    </citation>
    <scope>NUCLEOTIDE SEQUENCE [LARGE SCALE GENOMIC DNA]</scope>
    <source>
        <strain evidence="9">JT15FE1705JMU</strain>
        <tissue evidence="9">Muscle</tissue>
    </source>
</reference>
<proteinExistence type="inferred from homology"/>
<evidence type="ECO:0000256" key="5">
    <source>
        <dbReference type="ARBA" id="ARBA00023136"/>
    </source>
</evidence>
<dbReference type="EMBL" id="CM014087">
    <property type="protein sequence ID" value="TKS76696.1"/>
    <property type="molecule type" value="Genomic_DNA"/>
</dbReference>
<name>A0A4U5UNW5_COLLU</name>
<sequence length="1011" mass="112468">MKISVVSKKLWSVHKQLVLLITPLVFLPLLFALPEKEGKCLYVVVLMAMFWCTEALPLAVTAMLPVCLFPTLGILPSKKVCPQYFLETNFLFLSGLVMASSIEEWGLHRRIALKVLTIVGVKPAWLILGMMMTSSFLSMWLSNTATTAMMLPIANAILESLFGDLETLKKKCKSADDPEGDIINGQSTVKLHSLPSVPSEKQILSIDETDGMEQSDPRTPEEIQLESQYQMKVWKGFLICIPYAASIGGTATLTGTAPNLILIGQLKSYFPDCDLINFGSWFAFAFPLMLLFLFLGWIWIAFLYGGLNTRYVSDAVTGVIIVSILFFFPSQKPSLSWWFDPKASNTPYVPLLSWKKAQDSVPWNIILLLGGGFAMAKACEESGLASWIGGHLQPLAEVPPAAAVMLITAFLACFTEFASNTATIIIFLPVIAELAIHISVNPLYFMIPATVGCSFAFMLPVSTPPNSIAFASGHLMVKDMVKTGFVMNILGILSVSLAMNTWGMAMFDLSTYPEWAHPINKSAVVTDVHLPPTLPKPVFIFLIDRMKLIADSVIMPLRNRAGSCRQTLKSVLVYLWDVYSAPIPAGRDVLTLLSLCFTLAIITGGLLYHWLSKTLKYNHVTSIQTASTYSVAVLLVSFLCHPLRCVLTMILPTVCTKQGRKLLISASVMILILNVVPNITVNIGAVARLLKCTAEGFTKTLLNSSELLNHAKTDLVEETKQKPDDLIVTKLRKLDQHTHVDVSEVKSRFTVIIGQIEENFSGTRNLLKECKLLSNRILAAVFVALLIFESARYLKSYLATVQFDNAYMSKELLQKATHTGNKSTAQNKTYSTSCRITNQECTSCLIALIVVTLYFIAITLIVGLDYVVYHVVQMIVPWLLDFPSTTASISVDYKVKMFPPASCIIPQFCGTTELTNFHRDYKWTFNPEPSLCDVATSAPNRGVTFLLGCLWLMSYSLVFLEVCAMRLRRRISASFFREQEVRRRDYRMKKVQMKLSEQQKKETVSVKVGHV</sequence>
<dbReference type="GO" id="GO:0015141">
    <property type="term" value="F:succinate transmembrane transporter activity"/>
    <property type="evidence" value="ECO:0007669"/>
    <property type="project" value="TreeGrafter"/>
</dbReference>
<comment type="subcellular location">
    <subcellularLocation>
        <location evidence="1">Membrane</location>
        <topology evidence="1">Multi-pass membrane protein</topology>
    </subcellularLocation>
</comment>
<keyword evidence="6" id="KW-0406">Ion transport</keyword>